<dbReference type="EMBL" id="MJEL01000061">
    <property type="protein sequence ID" value="OEH95251.1"/>
    <property type="molecule type" value="Genomic_DNA"/>
</dbReference>
<protein>
    <submittedName>
        <fullName evidence="1">Uncharacterized protein</fullName>
    </submittedName>
</protein>
<organism evidence="1">
    <name type="scientific">Salmonella enterica</name>
    <name type="common">Salmonella choleraesuis</name>
    <dbReference type="NCBI Taxonomy" id="28901"/>
    <lineage>
        <taxon>Bacteria</taxon>
        <taxon>Pseudomonadati</taxon>
        <taxon>Pseudomonadota</taxon>
        <taxon>Gammaproteobacteria</taxon>
        <taxon>Enterobacterales</taxon>
        <taxon>Enterobacteriaceae</taxon>
        <taxon>Salmonella</taxon>
    </lineage>
</organism>
<sequence length="112" mass="12771">MMNESDKKRFNMRIPGEVLVSAEVYSGPISSAAEVCITEPVLYRRICDYVLLNGTDLQELFQTDRYLYMSCFIRDVVGFKTEFENEELLKPLFSHDKGGTVAFLISFPEKAG</sequence>
<dbReference type="Proteomes" id="UP000852880">
    <property type="component" value="Unassembled WGS sequence"/>
</dbReference>
<accession>A0A3F3I8Q3</accession>
<evidence type="ECO:0000313" key="1">
    <source>
        <dbReference type="EMBL" id="OEH95251.1"/>
    </source>
</evidence>
<reference evidence="1" key="1">
    <citation type="submission" date="2016-09" db="EMBL/GenBank/DDBJ databases">
        <title>Whole Genome Sequencing of Salmonella enterica subsp. enterica serovar Nottingham.</title>
        <authorList>
            <person name="Zheng J."/>
            <person name="Wang H."/>
        </authorList>
    </citation>
    <scope>NUCLEOTIDE SEQUENCE [LARGE SCALE GENOMIC DNA]</scope>
    <source>
        <strain evidence="1">CFSAN055411</strain>
    </source>
</reference>
<proteinExistence type="predicted"/>
<name>A0A3F3I8Q3_SALER</name>
<comment type="caution">
    <text evidence="1">The sequence shown here is derived from an EMBL/GenBank/DDBJ whole genome shotgun (WGS) entry which is preliminary data.</text>
</comment>
<dbReference type="AlphaFoldDB" id="A0A3F3I8Q3"/>
<gene>
    <name evidence="1" type="ORF">BH006_07415</name>
</gene>